<organism evidence="1 2">
    <name type="scientific">Paramecium tetraurelia</name>
    <dbReference type="NCBI Taxonomy" id="5888"/>
    <lineage>
        <taxon>Eukaryota</taxon>
        <taxon>Sar</taxon>
        <taxon>Alveolata</taxon>
        <taxon>Ciliophora</taxon>
        <taxon>Intramacronucleata</taxon>
        <taxon>Oligohymenophorea</taxon>
        <taxon>Peniculida</taxon>
        <taxon>Parameciidae</taxon>
        <taxon>Paramecium</taxon>
    </lineage>
</organism>
<gene>
    <name evidence="1" type="ORF">GSPATT00027228001</name>
</gene>
<dbReference type="GeneID" id="5048059"/>
<sequence>MSYYKVFNIQLNPYQDHFLLDINQSFNIKIVISTKQQFQRNSRIYQDVRIKIDYYNMDLMTILRKSMMKYELFDLNLVYLQNDDNPYIKEQDQWVLDDVIDFKDTW</sequence>
<evidence type="ECO:0000313" key="2">
    <source>
        <dbReference type="Proteomes" id="UP000000600"/>
    </source>
</evidence>
<dbReference type="InParanoid" id="A0EHW0"/>
<accession>A0EHW0</accession>
<dbReference type="AlphaFoldDB" id="A0EHW0"/>
<dbReference type="RefSeq" id="XP_001462274.1">
    <property type="nucleotide sequence ID" value="XM_001462237.1"/>
</dbReference>
<name>A0EHW0_PARTE</name>
<evidence type="ECO:0000313" key="1">
    <source>
        <dbReference type="EMBL" id="CAK94901.1"/>
    </source>
</evidence>
<dbReference type="EMBL" id="CT868680">
    <property type="protein sequence ID" value="CAK94901.1"/>
    <property type="molecule type" value="Genomic_DNA"/>
</dbReference>
<protein>
    <submittedName>
        <fullName evidence="1">Uncharacterized protein</fullName>
    </submittedName>
</protein>
<reference evidence="1 2" key="1">
    <citation type="journal article" date="2006" name="Nature">
        <title>Global trends of whole-genome duplications revealed by the ciliate Paramecium tetraurelia.</title>
        <authorList>
            <consortium name="Genoscope"/>
            <person name="Aury J.-M."/>
            <person name="Jaillon O."/>
            <person name="Duret L."/>
            <person name="Noel B."/>
            <person name="Jubin C."/>
            <person name="Porcel B.M."/>
            <person name="Segurens B."/>
            <person name="Daubin V."/>
            <person name="Anthouard V."/>
            <person name="Aiach N."/>
            <person name="Arnaiz O."/>
            <person name="Billaut A."/>
            <person name="Beisson J."/>
            <person name="Blanc I."/>
            <person name="Bouhouche K."/>
            <person name="Camara F."/>
            <person name="Duharcourt S."/>
            <person name="Guigo R."/>
            <person name="Gogendeau D."/>
            <person name="Katinka M."/>
            <person name="Keller A.-M."/>
            <person name="Kissmehl R."/>
            <person name="Klotz C."/>
            <person name="Koll F."/>
            <person name="Le Moue A."/>
            <person name="Lepere C."/>
            <person name="Malinsky S."/>
            <person name="Nowacki M."/>
            <person name="Nowak J.K."/>
            <person name="Plattner H."/>
            <person name="Poulain J."/>
            <person name="Ruiz F."/>
            <person name="Serrano V."/>
            <person name="Zagulski M."/>
            <person name="Dessen P."/>
            <person name="Betermier M."/>
            <person name="Weissenbach J."/>
            <person name="Scarpelli C."/>
            <person name="Schachter V."/>
            <person name="Sperling L."/>
            <person name="Meyer E."/>
            <person name="Cohen J."/>
            <person name="Wincker P."/>
        </authorList>
    </citation>
    <scope>NUCLEOTIDE SEQUENCE [LARGE SCALE GENOMIC DNA]</scope>
    <source>
        <strain evidence="1 2">Stock d4-2</strain>
    </source>
</reference>
<dbReference type="Proteomes" id="UP000000600">
    <property type="component" value="Unassembled WGS sequence"/>
</dbReference>
<keyword evidence="2" id="KW-1185">Reference proteome</keyword>
<proteinExistence type="predicted"/>
<dbReference type="KEGG" id="ptm:GSPATT00027228001"/>
<dbReference type="HOGENOM" id="CLU_2228419_0_0_1"/>